<dbReference type="Gene3D" id="1.20.1260.10">
    <property type="match status" value="1"/>
</dbReference>
<dbReference type="InterPro" id="IPR009040">
    <property type="entry name" value="Ferritin-like_diiron"/>
</dbReference>
<sequence>MHLPASRTYLSLGSYFHHHNAALEGLGHFFREVPEGKREDAQRLLKMQKQRGSRALFQDVQKHLRMSGVKPRTLWKPSCSRRRT</sequence>
<evidence type="ECO:0000256" key="1">
    <source>
        <dbReference type="ARBA" id="ARBA00044942"/>
    </source>
</evidence>
<evidence type="ECO:0000259" key="5">
    <source>
        <dbReference type="PROSITE" id="PS50905"/>
    </source>
</evidence>
<dbReference type="PROSITE" id="PS50905">
    <property type="entry name" value="FERRITIN_LIKE"/>
    <property type="match status" value="1"/>
</dbReference>
<dbReference type="PANTHER" id="PTHR11431:SF47">
    <property type="entry name" value="FERRITIN LIGHT CHAIN"/>
    <property type="match status" value="1"/>
</dbReference>
<dbReference type="GO" id="GO:0008199">
    <property type="term" value="F:ferric iron binding"/>
    <property type="evidence" value="ECO:0007669"/>
    <property type="project" value="InterPro"/>
</dbReference>
<evidence type="ECO:0000313" key="6">
    <source>
        <dbReference type="EMBL" id="TKC41848.1"/>
    </source>
</evidence>
<keyword evidence="4" id="KW-0479">Metal-binding</keyword>
<proteinExistence type="inferred from homology"/>
<dbReference type="InterPro" id="IPR001519">
    <property type="entry name" value="Ferritin"/>
</dbReference>
<evidence type="ECO:0000256" key="3">
    <source>
        <dbReference type="ARBA" id="ARBA00047045"/>
    </source>
</evidence>
<dbReference type="GO" id="GO:0006879">
    <property type="term" value="P:intracellular iron ion homeostasis"/>
    <property type="evidence" value="ECO:0007669"/>
    <property type="project" value="UniProtKB-KW"/>
</dbReference>
<dbReference type="InterPro" id="IPR009078">
    <property type="entry name" value="Ferritin-like_SF"/>
</dbReference>
<dbReference type="InterPro" id="IPR012347">
    <property type="entry name" value="Ferritin-like"/>
</dbReference>
<comment type="subunit">
    <text evidence="3">Oligomer of 24 subunits. There are two types of subunits: L (light) chain and H (heavy) chain. The major chain can be light or heavy, depending on the species and tissue type. The functional molecule forms a roughly spherical shell with a diameter of 12 nm and contains a central cavity into which the insoluble mineral iron core is deposited. Interacts with NCOA4.</text>
</comment>
<name>A0A4U1EYG2_MONMO</name>
<dbReference type="GO" id="GO:0008198">
    <property type="term" value="F:ferrous iron binding"/>
    <property type="evidence" value="ECO:0007669"/>
    <property type="project" value="TreeGrafter"/>
</dbReference>
<keyword evidence="4" id="KW-0409">Iron storage</keyword>
<dbReference type="SUPFAM" id="SSF47240">
    <property type="entry name" value="Ferritin-like"/>
    <property type="match status" value="1"/>
</dbReference>
<protein>
    <recommendedName>
        <fullName evidence="4">Ferritin</fullName>
    </recommendedName>
</protein>
<dbReference type="GO" id="GO:0044754">
    <property type="term" value="C:autolysosome"/>
    <property type="evidence" value="ECO:0007669"/>
    <property type="project" value="UniProtKB-SubCell"/>
</dbReference>
<comment type="similarity">
    <text evidence="4">Belongs to the ferritin family.</text>
</comment>
<gene>
    <name evidence="6" type="ORF">EI555_008637</name>
</gene>
<organism evidence="6 7">
    <name type="scientific">Monodon monoceros</name>
    <name type="common">Narwhal</name>
    <name type="synonym">Ceratodon monodon</name>
    <dbReference type="NCBI Taxonomy" id="40151"/>
    <lineage>
        <taxon>Eukaryota</taxon>
        <taxon>Metazoa</taxon>
        <taxon>Chordata</taxon>
        <taxon>Craniata</taxon>
        <taxon>Vertebrata</taxon>
        <taxon>Euteleostomi</taxon>
        <taxon>Mammalia</taxon>
        <taxon>Eutheria</taxon>
        <taxon>Laurasiatheria</taxon>
        <taxon>Artiodactyla</taxon>
        <taxon>Whippomorpha</taxon>
        <taxon>Cetacea</taxon>
        <taxon>Odontoceti</taxon>
        <taxon>Monodontidae</taxon>
        <taxon>Monodon</taxon>
    </lineage>
</organism>
<keyword evidence="4" id="KW-0408">Iron</keyword>
<dbReference type="GO" id="GO:0006826">
    <property type="term" value="P:iron ion transport"/>
    <property type="evidence" value="ECO:0007669"/>
    <property type="project" value="InterPro"/>
</dbReference>
<reference evidence="7" key="1">
    <citation type="journal article" date="2019" name="IScience">
        <title>Narwhal Genome Reveals Long-Term Low Genetic Diversity despite Current Large Abundance Size.</title>
        <authorList>
            <person name="Westbury M.V."/>
            <person name="Petersen B."/>
            <person name="Garde E."/>
            <person name="Heide-Jorgensen M.P."/>
            <person name="Lorenzen E.D."/>
        </authorList>
    </citation>
    <scope>NUCLEOTIDE SEQUENCE [LARGE SCALE GENOMIC DNA]</scope>
</reference>
<dbReference type="EMBL" id="RWIC01000601">
    <property type="protein sequence ID" value="TKC41848.1"/>
    <property type="molecule type" value="Genomic_DNA"/>
</dbReference>
<dbReference type="Proteomes" id="UP000308365">
    <property type="component" value="Unassembled WGS sequence"/>
</dbReference>
<evidence type="ECO:0000256" key="2">
    <source>
        <dbReference type="ARBA" id="ARBA00045578"/>
    </source>
</evidence>
<feature type="domain" description="Ferritin-like diiron" evidence="5">
    <location>
        <begin position="1"/>
        <end position="84"/>
    </location>
</feature>
<dbReference type="AlphaFoldDB" id="A0A4U1EYG2"/>
<accession>A0A4U1EYG2</accession>
<comment type="caution">
    <text evidence="6">The sequence shown here is derived from an EMBL/GenBank/DDBJ whole genome shotgun (WGS) entry which is preliminary data.</text>
</comment>
<evidence type="ECO:0000313" key="7">
    <source>
        <dbReference type="Proteomes" id="UP000308365"/>
    </source>
</evidence>
<evidence type="ECO:0000256" key="4">
    <source>
        <dbReference type="RuleBase" id="RU361145"/>
    </source>
</evidence>
<dbReference type="PANTHER" id="PTHR11431">
    <property type="entry name" value="FERRITIN"/>
    <property type="match status" value="1"/>
</dbReference>
<comment type="function">
    <text evidence="2">Stores iron in a soluble, non-toxic, readily available form. Important for iron homeostasis. Iron is taken up in the ferrous form and deposited as ferric hydroxides after oxidation. Also plays a role in delivery of iron to cells. Mediates iron uptake in capsule cells of the developing kidney. Delivery to lysosomes by the cargo receptor NCOA4 for autophagic degradation and release or iron.</text>
</comment>
<comment type="subcellular location">
    <subcellularLocation>
        <location evidence="1">Autolysosome</location>
    </subcellularLocation>
</comment>